<accession>A0A7E4VZT0</accession>
<name>A0A7E4VZT0_PANRE</name>
<sequence length="71" mass="7837">MQSARKSKRELLSSYTSYTAASTPSVVAFMNGRAKCIPNKRKVSSKNIEDCEKKISDDWHGTGTNHGNDDS</sequence>
<dbReference type="Proteomes" id="UP000492821">
    <property type="component" value="Unassembled WGS sequence"/>
</dbReference>
<dbReference type="AlphaFoldDB" id="A0A7E4VZT0"/>
<dbReference type="WBParaSite" id="Pan_g4893.t1">
    <property type="protein sequence ID" value="Pan_g4893.t1"/>
    <property type="gene ID" value="Pan_g4893"/>
</dbReference>
<organism evidence="1 2">
    <name type="scientific">Panagrellus redivivus</name>
    <name type="common">Microworm</name>
    <dbReference type="NCBI Taxonomy" id="6233"/>
    <lineage>
        <taxon>Eukaryota</taxon>
        <taxon>Metazoa</taxon>
        <taxon>Ecdysozoa</taxon>
        <taxon>Nematoda</taxon>
        <taxon>Chromadorea</taxon>
        <taxon>Rhabditida</taxon>
        <taxon>Tylenchina</taxon>
        <taxon>Panagrolaimomorpha</taxon>
        <taxon>Panagrolaimoidea</taxon>
        <taxon>Panagrolaimidae</taxon>
        <taxon>Panagrellus</taxon>
    </lineage>
</organism>
<keyword evidence="1" id="KW-1185">Reference proteome</keyword>
<protein>
    <submittedName>
        <fullName evidence="2">Ovule protein</fullName>
    </submittedName>
</protein>
<reference evidence="1" key="1">
    <citation type="journal article" date="2013" name="Genetics">
        <title>The draft genome and transcriptome of Panagrellus redivivus are shaped by the harsh demands of a free-living lifestyle.</title>
        <authorList>
            <person name="Srinivasan J."/>
            <person name="Dillman A.R."/>
            <person name="Macchietto M.G."/>
            <person name="Heikkinen L."/>
            <person name="Lakso M."/>
            <person name="Fracchia K.M."/>
            <person name="Antoshechkin I."/>
            <person name="Mortazavi A."/>
            <person name="Wong G."/>
            <person name="Sternberg P.W."/>
        </authorList>
    </citation>
    <scope>NUCLEOTIDE SEQUENCE [LARGE SCALE GENOMIC DNA]</scope>
    <source>
        <strain evidence="1">MT8872</strain>
    </source>
</reference>
<proteinExistence type="predicted"/>
<evidence type="ECO:0000313" key="1">
    <source>
        <dbReference type="Proteomes" id="UP000492821"/>
    </source>
</evidence>
<evidence type="ECO:0000313" key="2">
    <source>
        <dbReference type="WBParaSite" id="Pan_g4893.t1"/>
    </source>
</evidence>
<reference evidence="2" key="2">
    <citation type="submission" date="2020-10" db="UniProtKB">
        <authorList>
            <consortium name="WormBaseParasite"/>
        </authorList>
    </citation>
    <scope>IDENTIFICATION</scope>
</reference>